<dbReference type="InterPro" id="IPR047050">
    <property type="entry name" value="NGN"/>
</dbReference>
<dbReference type="InterPro" id="IPR008991">
    <property type="entry name" value="Translation_prot_SH3-like_sf"/>
</dbReference>
<dbReference type="Gene3D" id="2.30.30.30">
    <property type="match status" value="1"/>
</dbReference>
<dbReference type="InterPro" id="IPR014722">
    <property type="entry name" value="Rib_uL2_dom2"/>
</dbReference>
<dbReference type="RefSeq" id="WP_087257359.1">
    <property type="nucleotide sequence ID" value="NZ_JBKTBZ010000011.1"/>
</dbReference>
<reference evidence="11" key="1">
    <citation type="submission" date="2017-04" db="EMBL/GenBank/DDBJ databases">
        <title>Function of individual gut microbiota members based on whole genome sequencing of pure cultures obtained from chicken caecum.</title>
        <authorList>
            <person name="Medvecky M."/>
            <person name="Cejkova D."/>
            <person name="Polansky O."/>
            <person name="Karasova D."/>
            <person name="Kubasova T."/>
            <person name="Cizek A."/>
            <person name="Rychlik I."/>
        </authorList>
    </citation>
    <scope>NUCLEOTIDE SEQUENCE [LARGE SCALE GENOMIC DNA]</scope>
    <source>
        <strain evidence="11">An149</strain>
    </source>
</reference>
<dbReference type="SUPFAM" id="SSF82679">
    <property type="entry name" value="N-utilization substance G protein NusG, N-terminal domain"/>
    <property type="match status" value="1"/>
</dbReference>
<dbReference type="InterPro" id="IPR006645">
    <property type="entry name" value="NGN-like_dom"/>
</dbReference>
<dbReference type="Pfam" id="PF02357">
    <property type="entry name" value="NusG"/>
    <property type="match status" value="1"/>
</dbReference>
<dbReference type="GO" id="GO:0006353">
    <property type="term" value="P:DNA-templated transcription termination"/>
    <property type="evidence" value="ECO:0007669"/>
    <property type="project" value="UniProtKB-UniRule"/>
</dbReference>
<dbReference type="GO" id="GO:0005829">
    <property type="term" value="C:cytosol"/>
    <property type="evidence" value="ECO:0007669"/>
    <property type="project" value="TreeGrafter"/>
</dbReference>
<feature type="domain" description="KOW" evidence="9">
    <location>
        <begin position="129"/>
        <end position="156"/>
    </location>
</feature>
<dbReference type="GO" id="GO:0006354">
    <property type="term" value="P:DNA-templated transcription elongation"/>
    <property type="evidence" value="ECO:0007669"/>
    <property type="project" value="UniProtKB-UniRule"/>
</dbReference>
<dbReference type="SUPFAM" id="SSF50104">
    <property type="entry name" value="Translation proteins SH3-like domain"/>
    <property type="match status" value="1"/>
</dbReference>
<dbReference type="HAMAP" id="MF_00948">
    <property type="entry name" value="NusG"/>
    <property type="match status" value="1"/>
</dbReference>
<dbReference type="PANTHER" id="PTHR30265:SF2">
    <property type="entry name" value="TRANSCRIPTION TERMINATION_ANTITERMINATION PROTEIN NUSG"/>
    <property type="match status" value="1"/>
</dbReference>
<comment type="function">
    <text evidence="5 7">Participates in transcription elongation, termination and antitermination.</text>
</comment>
<evidence type="ECO:0000256" key="3">
    <source>
        <dbReference type="ARBA" id="ARBA00023015"/>
    </source>
</evidence>
<evidence type="ECO:0000256" key="1">
    <source>
        <dbReference type="ARBA" id="ARBA00022472"/>
    </source>
</evidence>
<evidence type="ECO:0000256" key="6">
    <source>
        <dbReference type="NCBIfam" id="TIGR01956"/>
    </source>
</evidence>
<dbReference type="Gene3D" id="3.30.70.940">
    <property type="entry name" value="NusG, N-terminal domain"/>
    <property type="match status" value="1"/>
</dbReference>
<evidence type="ECO:0000313" key="11">
    <source>
        <dbReference type="Proteomes" id="UP000196258"/>
    </source>
</evidence>
<dbReference type="SMART" id="SM00738">
    <property type="entry name" value="NGN"/>
    <property type="match status" value="1"/>
</dbReference>
<sequence length="185" mass="20670">MTGMNDEGRQWYVVNTYSGHENKVKENLEKRIESMGLQDVLFQIVIPEHVETEIKDGKKITKTKNMFPGYVLVEMIMTDEAWYVVRNTSGVTGFIGSSGGGAKPFPLQKSELAPILEKMGLNSTKVEVDFQEGDEVDVIDGPFVGKRGKVESIDTEKEIAKVLVDFLGNLTQVDIELTQLKKVDI</sequence>
<dbReference type="Proteomes" id="UP000196258">
    <property type="component" value="Unassembled WGS sequence"/>
</dbReference>
<keyword evidence="1 5" id="KW-0806">Transcription termination</keyword>
<dbReference type="CDD" id="cd09891">
    <property type="entry name" value="NGN_Bact_1"/>
    <property type="match status" value="1"/>
</dbReference>
<evidence type="ECO:0000256" key="5">
    <source>
        <dbReference type="HAMAP-Rule" id="MF_00948"/>
    </source>
</evidence>
<proteinExistence type="inferred from homology"/>
<dbReference type="InterPro" id="IPR043425">
    <property type="entry name" value="NusG-like"/>
</dbReference>
<keyword evidence="4 5" id="KW-0804">Transcription</keyword>
<dbReference type="FunFam" id="3.30.70.940:FF:000002">
    <property type="entry name" value="Transcription termination/antitermination protein NusG"/>
    <property type="match status" value="1"/>
</dbReference>
<dbReference type="EMBL" id="NFLB01000012">
    <property type="protein sequence ID" value="OUQ04293.1"/>
    <property type="molecule type" value="Genomic_DNA"/>
</dbReference>
<evidence type="ECO:0000313" key="10">
    <source>
        <dbReference type="EMBL" id="OUQ04293.1"/>
    </source>
</evidence>
<dbReference type="Pfam" id="PF00467">
    <property type="entry name" value="KOW"/>
    <property type="match status" value="1"/>
</dbReference>
<feature type="domain" description="NusG-like N-terminal" evidence="8">
    <location>
        <begin position="8"/>
        <end position="119"/>
    </location>
</feature>
<organism evidence="10 11">
    <name type="scientific">Thomasclavelia spiroformis</name>
    <dbReference type="NCBI Taxonomy" id="29348"/>
    <lineage>
        <taxon>Bacteria</taxon>
        <taxon>Bacillati</taxon>
        <taxon>Bacillota</taxon>
        <taxon>Erysipelotrichia</taxon>
        <taxon>Erysipelotrichales</taxon>
        <taxon>Coprobacillaceae</taxon>
        <taxon>Thomasclavelia</taxon>
    </lineage>
</organism>
<evidence type="ECO:0000256" key="4">
    <source>
        <dbReference type="ARBA" id="ARBA00023163"/>
    </source>
</evidence>
<keyword evidence="3 5" id="KW-0805">Transcription regulation</keyword>
<dbReference type="GO" id="GO:0031564">
    <property type="term" value="P:transcription antitermination"/>
    <property type="evidence" value="ECO:0007669"/>
    <property type="project" value="UniProtKB-UniRule"/>
</dbReference>
<dbReference type="PRINTS" id="PR00338">
    <property type="entry name" value="NUSGTNSCPFCT"/>
</dbReference>
<dbReference type="InterPro" id="IPR001062">
    <property type="entry name" value="Transcrpt_antiterm_NusG"/>
</dbReference>
<accession>A0A1Y4QJ29</accession>
<comment type="similarity">
    <text evidence="5 7">Belongs to the NusG family.</text>
</comment>
<evidence type="ECO:0000259" key="8">
    <source>
        <dbReference type="SMART" id="SM00738"/>
    </source>
</evidence>
<dbReference type="SMART" id="SM00739">
    <property type="entry name" value="KOW"/>
    <property type="match status" value="1"/>
</dbReference>
<name>A0A1Y4QJ29_9FIRM</name>
<keyword evidence="2 5" id="KW-0889">Transcription antitermination</keyword>
<dbReference type="InterPro" id="IPR010216">
    <property type="entry name" value="Transcrpt_antiterm_NusG_myco"/>
</dbReference>
<evidence type="ECO:0000256" key="2">
    <source>
        <dbReference type="ARBA" id="ARBA00022814"/>
    </source>
</evidence>
<dbReference type="PANTHER" id="PTHR30265">
    <property type="entry name" value="RHO-INTERACTING TRANSCRIPTION TERMINATION FACTOR NUSG"/>
    <property type="match status" value="1"/>
</dbReference>
<dbReference type="NCBIfam" id="TIGR01956">
    <property type="entry name" value="NusG_myco"/>
    <property type="match status" value="1"/>
</dbReference>
<evidence type="ECO:0000256" key="7">
    <source>
        <dbReference type="RuleBase" id="RU000538"/>
    </source>
</evidence>
<protein>
    <recommendedName>
        <fullName evidence="5 6">Transcription termination/antitermination protein NusG</fullName>
    </recommendedName>
</protein>
<dbReference type="AlphaFoldDB" id="A0A1Y4QJ29"/>
<gene>
    <name evidence="5" type="primary">nusG</name>
    <name evidence="10" type="ORF">B5E91_10265</name>
</gene>
<dbReference type="CDD" id="cd06091">
    <property type="entry name" value="KOW_NusG"/>
    <property type="match status" value="1"/>
</dbReference>
<comment type="caution">
    <text evidence="10">The sequence shown here is derived from an EMBL/GenBank/DDBJ whole genome shotgun (WGS) entry which is preliminary data.</text>
</comment>
<dbReference type="GO" id="GO:0032784">
    <property type="term" value="P:regulation of DNA-templated transcription elongation"/>
    <property type="evidence" value="ECO:0007669"/>
    <property type="project" value="InterPro"/>
</dbReference>
<dbReference type="InterPro" id="IPR005824">
    <property type="entry name" value="KOW"/>
</dbReference>
<dbReference type="InterPro" id="IPR036735">
    <property type="entry name" value="NGN_dom_sf"/>
</dbReference>
<dbReference type="NCBIfam" id="TIGR00922">
    <property type="entry name" value="nusG"/>
    <property type="match status" value="1"/>
</dbReference>
<evidence type="ECO:0000259" key="9">
    <source>
        <dbReference type="SMART" id="SM00739"/>
    </source>
</evidence>